<dbReference type="PANTHER" id="PTHR13890">
    <property type="entry name" value="RNA SPLICING PROTEIN MRS2, MITOCHONDRIAL"/>
    <property type="match status" value="1"/>
</dbReference>
<dbReference type="PANTHER" id="PTHR13890:SF46">
    <property type="entry name" value="MAGNESIUM TRANSPORTER"/>
    <property type="match status" value="1"/>
</dbReference>
<sequence>MAELYLSRKFAASSSPTSSSCDPKWLHSSPNPDSEIHNISNKTSTTTVEGDNDVEELEMLLEAYFMQIDGTLNKLKTLREYIDDTEDYINIQLDNHRNQLIQSSSSVLGLFLCPYVHWWQQYLV</sequence>
<proteinExistence type="evidence at transcript level"/>
<reference evidence="3" key="1">
    <citation type="submission" date="2012-05" db="EMBL/GenBank/DDBJ databases">
        <authorList>
            <person name="Krishnakumar V."/>
            <person name="Cheung F."/>
            <person name="Xiao Y."/>
            <person name="Chan A."/>
            <person name="Moskal W.A."/>
            <person name="Town C.D."/>
        </authorList>
    </citation>
    <scope>NUCLEOTIDE SEQUENCE</scope>
</reference>
<dbReference type="GO" id="GO:0015095">
    <property type="term" value="F:magnesium ion transmembrane transporter activity"/>
    <property type="evidence" value="ECO:0007669"/>
    <property type="project" value="UniProtKB-ARBA"/>
</dbReference>
<comment type="similarity">
    <text evidence="1">Belongs to the CorA metal ion transporter (MIT) (TC 1.A.35.5) family.</text>
</comment>
<evidence type="ECO:0000313" key="3">
    <source>
        <dbReference type="EMBL" id="AFK34860.1"/>
    </source>
</evidence>
<feature type="compositionally biased region" description="Polar residues" evidence="2">
    <location>
        <begin position="28"/>
        <end position="49"/>
    </location>
</feature>
<dbReference type="Pfam" id="PF22099">
    <property type="entry name" value="MRS2-like"/>
    <property type="match status" value="1"/>
</dbReference>
<feature type="region of interest" description="Disordered" evidence="2">
    <location>
        <begin position="9"/>
        <end position="51"/>
    </location>
</feature>
<protein>
    <submittedName>
        <fullName evidence="3">Uncharacterized protein</fullName>
    </submittedName>
</protein>
<evidence type="ECO:0000256" key="1">
    <source>
        <dbReference type="ARBA" id="ARBA00007535"/>
    </source>
</evidence>
<dbReference type="EMBL" id="BT135065">
    <property type="protein sequence ID" value="AFK34860.1"/>
    <property type="molecule type" value="mRNA"/>
</dbReference>
<dbReference type="AlphaFoldDB" id="I3S3L8"/>
<organism evidence="3">
    <name type="scientific">Lotus japonicus</name>
    <name type="common">Lotus corniculatus var. japonicus</name>
    <dbReference type="NCBI Taxonomy" id="34305"/>
    <lineage>
        <taxon>Eukaryota</taxon>
        <taxon>Viridiplantae</taxon>
        <taxon>Streptophyta</taxon>
        <taxon>Embryophyta</taxon>
        <taxon>Tracheophyta</taxon>
        <taxon>Spermatophyta</taxon>
        <taxon>Magnoliopsida</taxon>
        <taxon>eudicotyledons</taxon>
        <taxon>Gunneridae</taxon>
        <taxon>Pentapetalae</taxon>
        <taxon>rosids</taxon>
        <taxon>fabids</taxon>
        <taxon>Fabales</taxon>
        <taxon>Fabaceae</taxon>
        <taxon>Papilionoideae</taxon>
        <taxon>50 kb inversion clade</taxon>
        <taxon>NPAAA clade</taxon>
        <taxon>Hologalegina</taxon>
        <taxon>robinioid clade</taxon>
        <taxon>Loteae</taxon>
        <taxon>Lotus</taxon>
    </lineage>
</organism>
<dbReference type="Gene3D" id="1.20.58.340">
    <property type="entry name" value="Magnesium transport protein CorA, transmembrane region"/>
    <property type="match status" value="1"/>
</dbReference>
<accession>I3S3L8</accession>
<dbReference type="InterPro" id="IPR039204">
    <property type="entry name" value="MRS2-like"/>
</dbReference>
<evidence type="ECO:0000256" key="2">
    <source>
        <dbReference type="SAM" id="MobiDB-lite"/>
    </source>
</evidence>
<name>I3S3L8_LOTJA</name>